<feature type="chain" id="PRO_5011437866" description="DUF5689 domain-containing protein" evidence="1">
    <location>
        <begin position="27"/>
        <end position="306"/>
    </location>
</feature>
<dbReference type="AlphaFoldDB" id="A0A1G7FTV9"/>
<proteinExistence type="predicted"/>
<evidence type="ECO:0008006" key="4">
    <source>
        <dbReference type="Google" id="ProtNLM"/>
    </source>
</evidence>
<organism evidence="2 3">
    <name type="scientific">Ulvibacter litoralis</name>
    <dbReference type="NCBI Taxonomy" id="227084"/>
    <lineage>
        <taxon>Bacteria</taxon>
        <taxon>Pseudomonadati</taxon>
        <taxon>Bacteroidota</taxon>
        <taxon>Flavobacteriia</taxon>
        <taxon>Flavobacteriales</taxon>
        <taxon>Flavobacteriaceae</taxon>
        <taxon>Ulvibacter</taxon>
    </lineage>
</organism>
<dbReference type="STRING" id="227084.SAMN05421855_102776"/>
<name>A0A1G7FTV9_9FLAO</name>
<dbReference type="EMBL" id="FNBA01000002">
    <property type="protein sequence ID" value="SDE79326.1"/>
    <property type="molecule type" value="Genomic_DNA"/>
</dbReference>
<evidence type="ECO:0000313" key="2">
    <source>
        <dbReference type="EMBL" id="SDE79326.1"/>
    </source>
</evidence>
<keyword evidence="1" id="KW-0732">Signal</keyword>
<sequence length="306" mass="33795">MLTQIIIMKHITSFLTLALFSFLLVSCDTDSDTIDINGDLTAQIGIPIKNQVPNRAYDTEFNGIYHGIIASGETTSRGKIWINLGNNSLYSASIEMVNGDVYDFVLKNDYYQINTQTEVQFLGTAGKFTVNVSDINAPVVTEVVLNNQSYFSSVVKSRNMSEAISSTGIFEDPVNTSFTGTWNIISDGTIMGPNGYDGQAITSVVVTYNGVMYTETMMEDYYFDCTREEETIPTMEEHGEGSILAGSQVSEFGGRTVWSLGVFPAKPTGYINITDCFKDISSGWFMWGHRTNGLTRNGEIYIDPPL</sequence>
<feature type="signal peptide" evidence="1">
    <location>
        <begin position="1"/>
        <end position="26"/>
    </location>
</feature>
<dbReference type="Proteomes" id="UP000199321">
    <property type="component" value="Unassembled WGS sequence"/>
</dbReference>
<evidence type="ECO:0000313" key="3">
    <source>
        <dbReference type="Proteomes" id="UP000199321"/>
    </source>
</evidence>
<evidence type="ECO:0000256" key="1">
    <source>
        <dbReference type="SAM" id="SignalP"/>
    </source>
</evidence>
<reference evidence="2 3" key="1">
    <citation type="submission" date="2016-10" db="EMBL/GenBank/DDBJ databases">
        <authorList>
            <person name="de Groot N.N."/>
        </authorList>
    </citation>
    <scope>NUCLEOTIDE SEQUENCE [LARGE SCALE GENOMIC DNA]</scope>
    <source>
        <strain evidence="2 3">DSM 16195</strain>
    </source>
</reference>
<protein>
    <recommendedName>
        <fullName evidence="4">DUF5689 domain-containing protein</fullName>
    </recommendedName>
</protein>
<gene>
    <name evidence="2" type="ORF">SAMN05421855_102776</name>
</gene>
<keyword evidence="3" id="KW-1185">Reference proteome</keyword>
<accession>A0A1G7FTV9</accession>